<proteinExistence type="predicted"/>
<gene>
    <name evidence="1" type="ORF">L1987_84898</name>
</gene>
<name>A0ACB8XUE7_9ASTR</name>
<evidence type="ECO:0000313" key="2">
    <source>
        <dbReference type="Proteomes" id="UP001056120"/>
    </source>
</evidence>
<comment type="caution">
    <text evidence="1">The sequence shown here is derived from an EMBL/GenBank/DDBJ whole genome shotgun (WGS) entry which is preliminary data.</text>
</comment>
<sequence length="464" mass="51907">MVIEYDEPLSPAGRLFVQPATHQIINGVLGLERPLEFDTLRTVISDSLMIKHPRFSSLLVTDDQGHEYWRKIELDINRHIILRSDPVGDGDNDEEMVNAYLADLTVSSPLTTDKPLWEVHLLSAHKCVVVRVNHALGDGISLMSLMLTLCRKLDDPEQTPTIEPLISSTRKPRKLGALEKVLKVLKMIWFTLIYVCEFLMRGVLVNDGKTVVKGGEGVELWPRKLVTAKFSVEDMKAVKSVVTNATINDVLFGVISSGLSKYLDHRSPNSLQEGLQITGVALVNLRPSPGLQDMKELMKKNAGTAGWGNKLGVMLLPVYYHSNRSDPLEYLKRAKMMMDRKKLSMEAFLTHHIGHFVMKFFGAKLASSLNYRVICNTSFTISNVVGPREEITVAGIPVTYIRTTSSSLPQAITMHMVSYAGKADMQIQVAKDLIPDPEKLAKCFEDALSEMKEYVVHVYTNTKL</sequence>
<protein>
    <submittedName>
        <fullName evidence="1">Uncharacterized protein</fullName>
    </submittedName>
</protein>
<dbReference type="EMBL" id="CM042046">
    <property type="protein sequence ID" value="KAI3675309.1"/>
    <property type="molecule type" value="Genomic_DNA"/>
</dbReference>
<keyword evidence="2" id="KW-1185">Reference proteome</keyword>
<organism evidence="1 2">
    <name type="scientific">Smallanthus sonchifolius</name>
    <dbReference type="NCBI Taxonomy" id="185202"/>
    <lineage>
        <taxon>Eukaryota</taxon>
        <taxon>Viridiplantae</taxon>
        <taxon>Streptophyta</taxon>
        <taxon>Embryophyta</taxon>
        <taxon>Tracheophyta</taxon>
        <taxon>Spermatophyta</taxon>
        <taxon>Magnoliopsida</taxon>
        <taxon>eudicotyledons</taxon>
        <taxon>Gunneridae</taxon>
        <taxon>Pentapetalae</taxon>
        <taxon>asterids</taxon>
        <taxon>campanulids</taxon>
        <taxon>Asterales</taxon>
        <taxon>Asteraceae</taxon>
        <taxon>Asteroideae</taxon>
        <taxon>Heliantheae alliance</taxon>
        <taxon>Millerieae</taxon>
        <taxon>Smallanthus</taxon>
    </lineage>
</organism>
<reference evidence="1 2" key="2">
    <citation type="journal article" date="2022" name="Mol. Ecol. Resour.">
        <title>The genomes of chicory, endive, great burdock and yacon provide insights into Asteraceae paleo-polyploidization history and plant inulin production.</title>
        <authorList>
            <person name="Fan W."/>
            <person name="Wang S."/>
            <person name="Wang H."/>
            <person name="Wang A."/>
            <person name="Jiang F."/>
            <person name="Liu H."/>
            <person name="Zhao H."/>
            <person name="Xu D."/>
            <person name="Zhang Y."/>
        </authorList>
    </citation>
    <scope>NUCLEOTIDE SEQUENCE [LARGE SCALE GENOMIC DNA]</scope>
    <source>
        <strain evidence="2">cv. Yunnan</strain>
        <tissue evidence="1">Leaves</tissue>
    </source>
</reference>
<reference evidence="2" key="1">
    <citation type="journal article" date="2022" name="Mol. Ecol. Resour.">
        <title>The genomes of chicory, endive, great burdock and yacon provide insights into Asteraceae palaeo-polyploidization history and plant inulin production.</title>
        <authorList>
            <person name="Fan W."/>
            <person name="Wang S."/>
            <person name="Wang H."/>
            <person name="Wang A."/>
            <person name="Jiang F."/>
            <person name="Liu H."/>
            <person name="Zhao H."/>
            <person name="Xu D."/>
            <person name="Zhang Y."/>
        </authorList>
    </citation>
    <scope>NUCLEOTIDE SEQUENCE [LARGE SCALE GENOMIC DNA]</scope>
    <source>
        <strain evidence="2">cv. Yunnan</strain>
    </source>
</reference>
<evidence type="ECO:0000313" key="1">
    <source>
        <dbReference type="EMBL" id="KAI3675309.1"/>
    </source>
</evidence>
<accession>A0ACB8XUE7</accession>
<dbReference type="Proteomes" id="UP001056120">
    <property type="component" value="Linkage Group LG29"/>
</dbReference>